<evidence type="ECO:0000256" key="1">
    <source>
        <dbReference type="SAM" id="Phobius"/>
    </source>
</evidence>
<keyword evidence="3" id="KW-1185">Reference proteome</keyword>
<dbReference type="AlphaFoldDB" id="A0A0R2IX08"/>
<dbReference type="GeneID" id="76044447"/>
<sequence>MKSDSKTLSIIEWGLFIAAIIFNVIYILDGKSFGAALTATICGIIWSLLQIIGIATSLYYWHKDKN</sequence>
<keyword evidence="1" id="KW-0472">Membrane</keyword>
<evidence type="ECO:0000313" key="3">
    <source>
        <dbReference type="Proteomes" id="UP000051568"/>
    </source>
</evidence>
<dbReference type="PATRIC" id="fig|319652.3.peg.1470"/>
<dbReference type="Proteomes" id="UP000051568">
    <property type="component" value="Unassembled WGS sequence"/>
</dbReference>
<protein>
    <submittedName>
        <fullName evidence="2">Uncharacterized protein</fullName>
    </submittedName>
</protein>
<reference evidence="2 3" key="1">
    <citation type="journal article" date="2015" name="Genome Announc.">
        <title>Expanding the biotechnology potential of lactobacilli through comparative genomics of 213 strains and associated genera.</title>
        <authorList>
            <person name="Sun Z."/>
            <person name="Harris H.M."/>
            <person name="McCann A."/>
            <person name="Guo C."/>
            <person name="Argimon S."/>
            <person name="Zhang W."/>
            <person name="Yang X."/>
            <person name="Jeffery I.B."/>
            <person name="Cooney J.C."/>
            <person name="Kagawa T.F."/>
            <person name="Liu W."/>
            <person name="Song Y."/>
            <person name="Salvetti E."/>
            <person name="Wrobel A."/>
            <person name="Rasinkangas P."/>
            <person name="Parkhill J."/>
            <person name="Rea M.C."/>
            <person name="O'Sullivan O."/>
            <person name="Ritari J."/>
            <person name="Douillard F.P."/>
            <person name="Paul Ross R."/>
            <person name="Yang R."/>
            <person name="Briner A.E."/>
            <person name="Felis G.E."/>
            <person name="de Vos W.M."/>
            <person name="Barrangou R."/>
            <person name="Klaenhammer T.R."/>
            <person name="Caufield P.W."/>
            <person name="Cui Y."/>
            <person name="Zhang H."/>
            <person name="O'Toole P.W."/>
        </authorList>
    </citation>
    <scope>NUCLEOTIDE SEQUENCE [LARGE SCALE GENOMIC DNA]</scope>
    <source>
        <strain evidence="2 3">DSM 17757</strain>
    </source>
</reference>
<name>A0A0R2IX08_9LACO</name>
<dbReference type="EMBL" id="JQBR01000005">
    <property type="protein sequence ID" value="KRN66205.1"/>
    <property type="molecule type" value="Genomic_DNA"/>
</dbReference>
<accession>A0A0R2IX08</accession>
<dbReference type="OrthoDB" id="2246703at2"/>
<feature type="transmembrane region" description="Helical" evidence="1">
    <location>
        <begin position="34"/>
        <end position="61"/>
    </location>
</feature>
<organism evidence="2 3">
    <name type="scientific">Pediococcus cellicola</name>
    <dbReference type="NCBI Taxonomy" id="319652"/>
    <lineage>
        <taxon>Bacteria</taxon>
        <taxon>Bacillati</taxon>
        <taxon>Bacillota</taxon>
        <taxon>Bacilli</taxon>
        <taxon>Lactobacillales</taxon>
        <taxon>Lactobacillaceae</taxon>
        <taxon>Pediococcus</taxon>
    </lineage>
</organism>
<evidence type="ECO:0000313" key="2">
    <source>
        <dbReference type="EMBL" id="KRN66205.1"/>
    </source>
</evidence>
<keyword evidence="1" id="KW-1133">Transmembrane helix</keyword>
<dbReference type="RefSeq" id="WP_057750857.1">
    <property type="nucleotide sequence ID" value="NZ_BJVH01000005.1"/>
</dbReference>
<keyword evidence="1" id="KW-0812">Transmembrane</keyword>
<proteinExistence type="predicted"/>
<gene>
    <name evidence="2" type="ORF">IV80_GL001453</name>
</gene>
<comment type="caution">
    <text evidence="2">The sequence shown here is derived from an EMBL/GenBank/DDBJ whole genome shotgun (WGS) entry which is preliminary data.</text>
</comment>
<feature type="transmembrane region" description="Helical" evidence="1">
    <location>
        <begin position="7"/>
        <end position="28"/>
    </location>
</feature>